<feature type="compositionally biased region" description="Basic and acidic residues" evidence="1">
    <location>
        <begin position="55"/>
        <end position="70"/>
    </location>
</feature>
<dbReference type="OrthoDB" id="8856848at2"/>
<dbReference type="AlphaFoldDB" id="A0A239IQA7"/>
<dbReference type="RefSeq" id="WP_089408341.1">
    <property type="nucleotide sequence ID" value="NZ_FZOU01000003.1"/>
</dbReference>
<organism evidence="2 3">
    <name type="scientific">Granulicella rosea</name>
    <dbReference type="NCBI Taxonomy" id="474952"/>
    <lineage>
        <taxon>Bacteria</taxon>
        <taxon>Pseudomonadati</taxon>
        <taxon>Acidobacteriota</taxon>
        <taxon>Terriglobia</taxon>
        <taxon>Terriglobales</taxon>
        <taxon>Acidobacteriaceae</taxon>
        <taxon>Granulicella</taxon>
    </lineage>
</organism>
<evidence type="ECO:0000313" key="3">
    <source>
        <dbReference type="Proteomes" id="UP000198356"/>
    </source>
</evidence>
<accession>A0A239IQA7</accession>
<evidence type="ECO:0000256" key="1">
    <source>
        <dbReference type="SAM" id="MobiDB-lite"/>
    </source>
</evidence>
<protein>
    <submittedName>
        <fullName evidence="2">Uncharacterized protein</fullName>
    </submittedName>
</protein>
<feature type="region of interest" description="Disordered" evidence="1">
    <location>
        <begin position="51"/>
        <end position="70"/>
    </location>
</feature>
<reference evidence="2 3" key="1">
    <citation type="submission" date="2017-06" db="EMBL/GenBank/DDBJ databases">
        <authorList>
            <person name="Kim H.J."/>
            <person name="Triplett B.A."/>
        </authorList>
    </citation>
    <scope>NUCLEOTIDE SEQUENCE [LARGE SCALE GENOMIC DNA]</scope>
    <source>
        <strain evidence="2 3">DSM 18704</strain>
    </source>
</reference>
<sequence length="113" mass="12686">MTKQELIDGYSAMSSRAKVQFLALCSFSLTVGMRGLYDLTDSEKRARRLQGANELQHHLSSELGHHDEENEKRYPDDVLINILLEKAAHYGISGEMGYALRQAMKLCSATDPI</sequence>
<keyword evidence="3" id="KW-1185">Reference proteome</keyword>
<gene>
    <name evidence="2" type="ORF">SAMN05421770_103223</name>
</gene>
<dbReference type="EMBL" id="FZOU01000003">
    <property type="protein sequence ID" value="SNS95751.1"/>
    <property type="molecule type" value="Genomic_DNA"/>
</dbReference>
<name>A0A239IQA7_9BACT</name>
<dbReference type="Proteomes" id="UP000198356">
    <property type="component" value="Unassembled WGS sequence"/>
</dbReference>
<proteinExistence type="predicted"/>
<evidence type="ECO:0000313" key="2">
    <source>
        <dbReference type="EMBL" id="SNS95751.1"/>
    </source>
</evidence>